<organism evidence="2 3">
    <name type="scientific">Parabacteroides faecalis</name>
    <dbReference type="NCBI Taxonomy" id="2924040"/>
    <lineage>
        <taxon>Bacteria</taxon>
        <taxon>Pseudomonadati</taxon>
        <taxon>Bacteroidota</taxon>
        <taxon>Bacteroidia</taxon>
        <taxon>Bacteroidales</taxon>
        <taxon>Tannerellaceae</taxon>
        <taxon>Parabacteroides</taxon>
    </lineage>
</organism>
<sequence length="113" mass="13044">MYGDDRNLLSITCRNNQLELSLRKDGKETPLSAPVILPIPERGETPVYLRLQVKAGCQYAFFYSLNGKDWTQIKQQVQNADLVQWDRVARPGLYYEGKTGEALFEYALMRNQQ</sequence>
<proteinExistence type="predicted"/>
<gene>
    <name evidence="2" type="ORF">MUN53_12200</name>
</gene>
<dbReference type="InterPro" id="IPR013320">
    <property type="entry name" value="ConA-like_dom_sf"/>
</dbReference>
<dbReference type="EMBL" id="JAKZMM010000031">
    <property type="protein sequence ID" value="MCJ2381361.1"/>
    <property type="molecule type" value="Genomic_DNA"/>
</dbReference>
<dbReference type="Gene3D" id="2.60.120.200">
    <property type="match status" value="1"/>
</dbReference>
<comment type="caution">
    <text evidence="2">The sequence shown here is derived from an EMBL/GenBank/DDBJ whole genome shotgun (WGS) entry which is preliminary data.</text>
</comment>
<evidence type="ECO:0000313" key="3">
    <source>
        <dbReference type="Proteomes" id="UP001165444"/>
    </source>
</evidence>
<evidence type="ECO:0000259" key="1">
    <source>
        <dbReference type="Pfam" id="PF17851"/>
    </source>
</evidence>
<reference evidence="2 3" key="1">
    <citation type="submission" date="2022-03" db="EMBL/GenBank/DDBJ databases">
        <title>Parabacteroides sp. nov. isolated from swine feces.</title>
        <authorList>
            <person name="Bak J.E."/>
        </authorList>
    </citation>
    <scope>NUCLEOTIDE SEQUENCE [LARGE SCALE GENOMIC DNA]</scope>
    <source>
        <strain evidence="2 3">AGMB00274</strain>
    </source>
</reference>
<dbReference type="InterPro" id="IPR041542">
    <property type="entry name" value="GH43_C2"/>
</dbReference>
<feature type="domain" description="Beta-xylosidase C-terminal Concanavalin A-like" evidence="1">
    <location>
        <begin position="1"/>
        <end position="80"/>
    </location>
</feature>
<keyword evidence="3" id="KW-1185">Reference proteome</keyword>
<dbReference type="Pfam" id="PF17851">
    <property type="entry name" value="GH43_C2"/>
    <property type="match status" value="1"/>
</dbReference>
<dbReference type="Proteomes" id="UP001165444">
    <property type="component" value="Unassembled WGS sequence"/>
</dbReference>
<accession>A0ABT0C468</accession>
<evidence type="ECO:0000313" key="2">
    <source>
        <dbReference type="EMBL" id="MCJ2381361.1"/>
    </source>
</evidence>
<protein>
    <recommendedName>
        <fullName evidence="1">Beta-xylosidase C-terminal Concanavalin A-like domain-containing protein</fullName>
    </recommendedName>
</protein>
<dbReference type="SUPFAM" id="SSF49899">
    <property type="entry name" value="Concanavalin A-like lectins/glucanases"/>
    <property type="match status" value="1"/>
</dbReference>
<name>A0ABT0C468_9BACT</name>